<sequence length="104" mass="11250">MSICPYPPNRPSDPCSSHGRPTPLSSRGLHRSAPLPLPPPRRKSLSPLTVVSDPLAPLNQTPDENPFPPTLHLQPWSSRCVSLTLAPARALVLVCLHLSAKLLN</sequence>
<evidence type="ECO:0000313" key="1">
    <source>
        <dbReference type="EMBL" id="KAI8557062.1"/>
    </source>
</evidence>
<reference evidence="1" key="1">
    <citation type="submission" date="2022-02" db="EMBL/GenBank/DDBJ databases">
        <title>Plant Genome Project.</title>
        <authorList>
            <person name="Zhang R.-G."/>
        </authorList>
    </citation>
    <scope>NUCLEOTIDE SEQUENCE</scope>
    <source>
        <strain evidence="1">AT1</strain>
    </source>
</reference>
<proteinExistence type="predicted"/>
<comment type="caution">
    <text evidence="1">The sequence shown here is derived from an EMBL/GenBank/DDBJ whole genome shotgun (WGS) entry which is preliminary data.</text>
</comment>
<keyword evidence="2" id="KW-1185">Reference proteome</keyword>
<accession>A0ACC0NUM7</accession>
<gene>
    <name evidence="1" type="ORF">RHMOL_Rhmol05G0305100</name>
</gene>
<name>A0ACC0NUM7_RHOML</name>
<evidence type="ECO:0000313" key="2">
    <source>
        <dbReference type="Proteomes" id="UP001062846"/>
    </source>
</evidence>
<dbReference type="Proteomes" id="UP001062846">
    <property type="component" value="Chromosome 5"/>
</dbReference>
<dbReference type="EMBL" id="CM046392">
    <property type="protein sequence ID" value="KAI8557062.1"/>
    <property type="molecule type" value="Genomic_DNA"/>
</dbReference>
<protein>
    <submittedName>
        <fullName evidence="1">Uncharacterized protein</fullName>
    </submittedName>
</protein>
<organism evidence="1 2">
    <name type="scientific">Rhododendron molle</name>
    <name type="common">Chinese azalea</name>
    <name type="synonym">Azalea mollis</name>
    <dbReference type="NCBI Taxonomy" id="49168"/>
    <lineage>
        <taxon>Eukaryota</taxon>
        <taxon>Viridiplantae</taxon>
        <taxon>Streptophyta</taxon>
        <taxon>Embryophyta</taxon>
        <taxon>Tracheophyta</taxon>
        <taxon>Spermatophyta</taxon>
        <taxon>Magnoliopsida</taxon>
        <taxon>eudicotyledons</taxon>
        <taxon>Gunneridae</taxon>
        <taxon>Pentapetalae</taxon>
        <taxon>asterids</taxon>
        <taxon>Ericales</taxon>
        <taxon>Ericaceae</taxon>
        <taxon>Ericoideae</taxon>
        <taxon>Rhodoreae</taxon>
        <taxon>Rhododendron</taxon>
    </lineage>
</organism>